<evidence type="ECO:0000313" key="1">
    <source>
        <dbReference type="EMBL" id="KKK71115.1"/>
    </source>
</evidence>
<reference evidence="1" key="1">
    <citation type="journal article" date="2015" name="Nature">
        <title>Complex archaea that bridge the gap between prokaryotes and eukaryotes.</title>
        <authorList>
            <person name="Spang A."/>
            <person name="Saw J.H."/>
            <person name="Jorgensen S.L."/>
            <person name="Zaremba-Niedzwiedzka K."/>
            <person name="Martijn J."/>
            <person name="Lind A.E."/>
            <person name="van Eijk R."/>
            <person name="Schleper C."/>
            <person name="Guy L."/>
            <person name="Ettema T.J."/>
        </authorList>
    </citation>
    <scope>NUCLEOTIDE SEQUENCE</scope>
</reference>
<dbReference type="EMBL" id="LAZR01057879">
    <property type="protein sequence ID" value="KKK71115.1"/>
    <property type="molecule type" value="Genomic_DNA"/>
</dbReference>
<organism evidence="1">
    <name type="scientific">marine sediment metagenome</name>
    <dbReference type="NCBI Taxonomy" id="412755"/>
    <lineage>
        <taxon>unclassified sequences</taxon>
        <taxon>metagenomes</taxon>
        <taxon>ecological metagenomes</taxon>
    </lineage>
</organism>
<dbReference type="SUPFAM" id="SSF103642">
    <property type="entry name" value="Sec-C motif"/>
    <property type="match status" value="1"/>
</dbReference>
<protein>
    <recommendedName>
        <fullName evidence="2">SEC-C motif domain protein</fullName>
    </recommendedName>
</protein>
<proteinExistence type="predicted"/>
<dbReference type="AlphaFoldDB" id="A0A0F8YBR3"/>
<dbReference type="PANTHER" id="PTHR33747">
    <property type="entry name" value="UPF0225 PROTEIN SCO1677"/>
    <property type="match status" value="1"/>
</dbReference>
<dbReference type="Pfam" id="PF02810">
    <property type="entry name" value="SEC-C"/>
    <property type="match status" value="1"/>
</dbReference>
<sequence length="80" mass="9589">MQETRPEDLTTEEARRLNKLRQEFFTAENEQLLNQKMDERLQELPRERLVRRVKVGRNQPCPCGSGRKFKKCCISKLRRA</sequence>
<evidence type="ECO:0008006" key="2">
    <source>
        <dbReference type="Google" id="ProtNLM"/>
    </source>
</evidence>
<gene>
    <name evidence="1" type="ORF">LCGC14_2917180</name>
</gene>
<name>A0A0F8YBR3_9ZZZZ</name>
<comment type="caution">
    <text evidence="1">The sequence shown here is derived from an EMBL/GenBank/DDBJ whole genome shotgun (WGS) entry which is preliminary data.</text>
</comment>
<accession>A0A0F8YBR3</accession>
<dbReference type="PANTHER" id="PTHR33747:SF1">
    <property type="entry name" value="ADENYLATE CYCLASE-ASSOCIATED CAP C-TERMINAL DOMAIN-CONTAINING PROTEIN"/>
    <property type="match status" value="1"/>
</dbReference>
<dbReference type="InterPro" id="IPR004027">
    <property type="entry name" value="SEC_C_motif"/>
</dbReference>
<dbReference type="Gene3D" id="3.10.450.50">
    <property type="match status" value="1"/>
</dbReference>